<comment type="catalytic activity">
    <reaction evidence="1 10">
        <text>D-fructose 6-phosphate + L-glutamine = D-glucosamine 6-phosphate + L-glutamate</text>
        <dbReference type="Rhea" id="RHEA:13237"/>
        <dbReference type="ChEBI" id="CHEBI:29985"/>
        <dbReference type="ChEBI" id="CHEBI:58359"/>
        <dbReference type="ChEBI" id="CHEBI:58725"/>
        <dbReference type="ChEBI" id="CHEBI:61527"/>
        <dbReference type="EC" id="2.6.1.16"/>
    </reaction>
</comment>
<comment type="caution">
    <text evidence="13">The sequence shown here is derived from an EMBL/GenBank/DDBJ whole genome shotgun (WGS) entry which is preliminary data.</text>
</comment>
<evidence type="ECO:0000256" key="3">
    <source>
        <dbReference type="ARBA" id="ARBA00012916"/>
    </source>
</evidence>
<sequence>MCGIVGYIGQREAQPILINGLKKLEYRGYDSAGIAVYENGEIRLEKSVGRLSNLEKKLEKSPMKGSIGIGHTRWATHGRPSDMNSHPHMDERQQFAVVHNGIIENFLEIKEELLKKGVTFKSETDTEVIAHLLADLYDGDLVSTVQKAVARMEGAYALGIININEPDKLVAVRLASPLVVGLGENENFIASDIPALIEHTRDVYILNDGEMAVITADRVQLMSTTGELIERTPFHVEWDVETADKGGYDHYMLKEIHEQPRAYRETLNNRIDHENQRVDLSKEIHLSEDEIRAIEKIHIVACGTAYHAGLVGKYVIENLVRIPVEVDVASEYRYRNPIITPNTLVMVISQSGETADTLAALREAQKLGAKVLAITNVNGSSVARDADEVLLTHAGPEIAVASTKAYTAQLITIYLWGLYLAQIRETQSEEVIRQYIQALSQLPTQVEKLLEFAPTMKQFAERYAHYEDLFFIGRSLDYAVSLEGSLKLKEISYIHSEAYPAGELKHGTLALITNDVPVIALATQEDVYEKMVSNIKEVNAREAYILGITLEGNEEGLSKSVNEVIAIPRTLPLLTPALSVIPLQLLAYYAALARGNDVDKPRNLAKSVTVE</sequence>
<dbReference type="NCBIfam" id="NF001484">
    <property type="entry name" value="PRK00331.1"/>
    <property type="match status" value="1"/>
</dbReference>
<dbReference type="HAMAP" id="MF_00164">
    <property type="entry name" value="GlmS"/>
    <property type="match status" value="1"/>
</dbReference>
<dbReference type="InterPro" id="IPR005855">
    <property type="entry name" value="GFAT"/>
</dbReference>
<dbReference type="GO" id="GO:0097367">
    <property type="term" value="F:carbohydrate derivative binding"/>
    <property type="evidence" value="ECO:0007669"/>
    <property type="project" value="InterPro"/>
</dbReference>
<evidence type="ECO:0000256" key="2">
    <source>
        <dbReference type="ARBA" id="ARBA00004496"/>
    </source>
</evidence>
<dbReference type="PROSITE" id="PS51464">
    <property type="entry name" value="SIS"/>
    <property type="match status" value="2"/>
</dbReference>
<evidence type="ECO:0000256" key="9">
    <source>
        <dbReference type="ARBA" id="ARBA00022962"/>
    </source>
</evidence>
<proteinExistence type="inferred from homology"/>
<dbReference type="NCBIfam" id="TIGR01135">
    <property type="entry name" value="glmS"/>
    <property type="match status" value="1"/>
</dbReference>
<keyword evidence="5 10" id="KW-0963">Cytoplasm</keyword>
<comment type="function">
    <text evidence="10">Catalyzes the first step in hexosamine metabolism, converting fructose-6P into glucosamine-6P using glutamine as a nitrogen source.</text>
</comment>
<accession>A0A4R3K734</accession>
<protein>
    <recommendedName>
        <fullName evidence="4 10">Glutamine--fructose-6-phosphate aminotransferase [isomerizing]</fullName>
        <ecNumber evidence="3 10">2.6.1.16</ecNumber>
    </recommendedName>
    <alternativeName>
        <fullName evidence="10">D-fructose-6-phosphate amidotransferase</fullName>
    </alternativeName>
    <alternativeName>
        <fullName evidence="10">GFAT</fullName>
    </alternativeName>
    <alternativeName>
        <fullName evidence="10">Glucosamine-6-phosphate synthase</fullName>
    </alternativeName>
    <alternativeName>
        <fullName evidence="10">Hexosephosphate aminotransferase</fullName>
    </alternativeName>
    <alternativeName>
        <fullName evidence="10">L-glutamine--D-fructose-6-phosphate amidotransferase</fullName>
    </alternativeName>
</protein>
<dbReference type="SUPFAM" id="SSF56235">
    <property type="entry name" value="N-terminal nucleophile aminohydrolases (Ntn hydrolases)"/>
    <property type="match status" value="1"/>
</dbReference>
<dbReference type="SUPFAM" id="SSF53697">
    <property type="entry name" value="SIS domain"/>
    <property type="match status" value="1"/>
</dbReference>
<evidence type="ECO:0000259" key="11">
    <source>
        <dbReference type="PROSITE" id="PS51278"/>
    </source>
</evidence>
<dbReference type="CDD" id="cd05008">
    <property type="entry name" value="SIS_GlmS_GlmD_1"/>
    <property type="match status" value="1"/>
</dbReference>
<dbReference type="Gene3D" id="3.60.20.10">
    <property type="entry name" value="Glutamine Phosphoribosylpyrophosphate, subunit 1, domain 1"/>
    <property type="match status" value="1"/>
</dbReference>
<dbReference type="OrthoDB" id="106547at2"/>
<organism evidence="13 14">
    <name type="scientific">Tepidibacillus fermentans</name>
    <dbReference type="NCBI Taxonomy" id="1281767"/>
    <lineage>
        <taxon>Bacteria</taxon>
        <taxon>Bacillati</taxon>
        <taxon>Bacillota</taxon>
        <taxon>Bacilli</taxon>
        <taxon>Bacillales</taxon>
        <taxon>Bacillaceae</taxon>
        <taxon>Tepidibacillus</taxon>
    </lineage>
</organism>
<keyword evidence="8" id="KW-0677">Repeat</keyword>
<dbReference type="GO" id="GO:0006002">
    <property type="term" value="P:fructose 6-phosphate metabolic process"/>
    <property type="evidence" value="ECO:0007669"/>
    <property type="project" value="TreeGrafter"/>
</dbReference>
<evidence type="ECO:0000256" key="10">
    <source>
        <dbReference type="HAMAP-Rule" id="MF_00164"/>
    </source>
</evidence>
<keyword evidence="14" id="KW-1185">Reference proteome</keyword>
<evidence type="ECO:0000256" key="6">
    <source>
        <dbReference type="ARBA" id="ARBA00022576"/>
    </source>
</evidence>
<comment type="subunit">
    <text evidence="10">Homodimer.</text>
</comment>
<dbReference type="Gene3D" id="3.40.50.10490">
    <property type="entry name" value="Glucose-6-phosphate isomerase like protein, domain 1"/>
    <property type="match status" value="2"/>
</dbReference>
<feature type="active site" description="Nucleophile; for GATase activity" evidence="10">
    <location>
        <position position="2"/>
    </location>
</feature>
<dbReference type="InterPro" id="IPR046348">
    <property type="entry name" value="SIS_dom_sf"/>
</dbReference>
<dbReference type="InterPro" id="IPR047084">
    <property type="entry name" value="GFAT_N"/>
</dbReference>
<evidence type="ECO:0000256" key="7">
    <source>
        <dbReference type="ARBA" id="ARBA00022679"/>
    </source>
</evidence>
<dbReference type="GO" id="GO:0005975">
    <property type="term" value="P:carbohydrate metabolic process"/>
    <property type="evidence" value="ECO:0007669"/>
    <property type="project" value="UniProtKB-UniRule"/>
</dbReference>
<dbReference type="FunFam" id="3.60.20.10:FF:000006">
    <property type="entry name" value="Glutamine--fructose-6-phosphate aminotransferase [isomerizing]"/>
    <property type="match status" value="1"/>
</dbReference>
<dbReference type="GO" id="GO:0005829">
    <property type="term" value="C:cytosol"/>
    <property type="evidence" value="ECO:0007669"/>
    <property type="project" value="TreeGrafter"/>
</dbReference>
<evidence type="ECO:0000256" key="5">
    <source>
        <dbReference type="ARBA" id="ARBA00022490"/>
    </source>
</evidence>
<dbReference type="FunFam" id="3.40.50.10490:FF:000022">
    <property type="entry name" value="Glutamine--fructose-6-phosphate aminotransferase [isomerizing]"/>
    <property type="match status" value="1"/>
</dbReference>
<feature type="active site" description="For Fru-6P isomerization activity" evidence="10">
    <location>
        <position position="606"/>
    </location>
</feature>
<evidence type="ECO:0000259" key="12">
    <source>
        <dbReference type="PROSITE" id="PS51464"/>
    </source>
</evidence>
<dbReference type="FunFam" id="3.40.50.10490:FF:000001">
    <property type="entry name" value="Glutamine--fructose-6-phosphate aminotransferase [isomerizing]"/>
    <property type="match status" value="1"/>
</dbReference>
<feature type="initiator methionine" description="Removed" evidence="10">
    <location>
        <position position="1"/>
    </location>
</feature>
<dbReference type="EC" id="2.6.1.16" evidence="3 10"/>
<comment type="subcellular location">
    <subcellularLocation>
        <location evidence="2 10">Cytoplasm</location>
    </subcellularLocation>
</comment>
<reference evidence="13 14" key="1">
    <citation type="submission" date="2019-03" db="EMBL/GenBank/DDBJ databases">
        <title>Genomic Encyclopedia of Type Strains, Phase IV (KMG-IV): sequencing the most valuable type-strain genomes for metagenomic binning, comparative biology and taxonomic classification.</title>
        <authorList>
            <person name="Goeker M."/>
        </authorList>
    </citation>
    <scope>NUCLEOTIDE SEQUENCE [LARGE SCALE GENOMIC DNA]</scope>
    <source>
        <strain evidence="13 14">DSM 23802</strain>
    </source>
</reference>
<name>A0A4R3K734_9BACI</name>
<keyword evidence="9" id="KW-0315">Glutamine amidotransferase</keyword>
<dbReference type="PROSITE" id="PS51278">
    <property type="entry name" value="GATASE_TYPE_2"/>
    <property type="match status" value="1"/>
</dbReference>
<evidence type="ECO:0000256" key="4">
    <source>
        <dbReference type="ARBA" id="ARBA00016090"/>
    </source>
</evidence>
<dbReference type="InterPro" id="IPR017932">
    <property type="entry name" value="GATase_2_dom"/>
</dbReference>
<gene>
    <name evidence="10" type="primary">glmS</name>
    <name evidence="13" type="ORF">EDD72_12616</name>
</gene>
<dbReference type="CDD" id="cd05009">
    <property type="entry name" value="SIS_GlmS_GlmD_2"/>
    <property type="match status" value="1"/>
</dbReference>
<keyword evidence="6 10" id="KW-0032">Aminotransferase</keyword>
<keyword evidence="7 10" id="KW-0808">Transferase</keyword>
<dbReference type="GO" id="GO:0006487">
    <property type="term" value="P:protein N-linked glycosylation"/>
    <property type="evidence" value="ECO:0007669"/>
    <property type="project" value="TreeGrafter"/>
</dbReference>
<dbReference type="PANTHER" id="PTHR10937">
    <property type="entry name" value="GLUCOSAMINE--FRUCTOSE-6-PHOSPHATE AMINOTRANSFERASE, ISOMERIZING"/>
    <property type="match status" value="1"/>
</dbReference>
<feature type="domain" description="Glutamine amidotransferase type-2" evidence="11">
    <location>
        <begin position="2"/>
        <end position="217"/>
    </location>
</feature>
<evidence type="ECO:0000256" key="1">
    <source>
        <dbReference type="ARBA" id="ARBA00001031"/>
    </source>
</evidence>
<dbReference type="Proteomes" id="UP000295788">
    <property type="component" value="Unassembled WGS sequence"/>
</dbReference>
<dbReference type="RefSeq" id="WP_132770522.1">
    <property type="nucleotide sequence ID" value="NZ_SMAB01000026.1"/>
</dbReference>
<dbReference type="InterPro" id="IPR035466">
    <property type="entry name" value="GlmS/AgaS_SIS"/>
</dbReference>
<dbReference type="InterPro" id="IPR029055">
    <property type="entry name" value="Ntn_hydrolases_N"/>
</dbReference>
<feature type="domain" description="SIS" evidence="12">
    <location>
        <begin position="287"/>
        <end position="426"/>
    </location>
</feature>
<feature type="domain" description="SIS" evidence="12">
    <location>
        <begin position="459"/>
        <end position="601"/>
    </location>
</feature>
<dbReference type="InterPro" id="IPR035490">
    <property type="entry name" value="GlmS/FrlB_SIS"/>
</dbReference>
<dbReference type="Pfam" id="PF13522">
    <property type="entry name" value="GATase_6"/>
    <property type="match status" value="1"/>
</dbReference>
<dbReference type="GO" id="GO:0006047">
    <property type="term" value="P:UDP-N-acetylglucosamine metabolic process"/>
    <property type="evidence" value="ECO:0007669"/>
    <property type="project" value="TreeGrafter"/>
</dbReference>
<dbReference type="EMBL" id="SMAB01000026">
    <property type="protein sequence ID" value="TCS78637.1"/>
    <property type="molecule type" value="Genomic_DNA"/>
</dbReference>
<evidence type="ECO:0000313" key="14">
    <source>
        <dbReference type="Proteomes" id="UP000295788"/>
    </source>
</evidence>
<dbReference type="PANTHER" id="PTHR10937:SF0">
    <property type="entry name" value="GLUTAMINE--FRUCTOSE-6-PHOSPHATE TRANSAMINASE (ISOMERIZING)"/>
    <property type="match status" value="1"/>
</dbReference>
<evidence type="ECO:0000313" key="13">
    <source>
        <dbReference type="EMBL" id="TCS78637.1"/>
    </source>
</evidence>
<dbReference type="InterPro" id="IPR001347">
    <property type="entry name" value="SIS_dom"/>
</dbReference>
<dbReference type="CDD" id="cd00714">
    <property type="entry name" value="GFAT"/>
    <property type="match status" value="1"/>
</dbReference>
<dbReference type="GO" id="GO:0004360">
    <property type="term" value="F:glutamine-fructose-6-phosphate transaminase (isomerizing) activity"/>
    <property type="evidence" value="ECO:0007669"/>
    <property type="project" value="UniProtKB-UniRule"/>
</dbReference>
<dbReference type="AlphaFoldDB" id="A0A4R3K734"/>
<evidence type="ECO:0000256" key="8">
    <source>
        <dbReference type="ARBA" id="ARBA00022737"/>
    </source>
</evidence>
<dbReference type="Pfam" id="PF01380">
    <property type="entry name" value="SIS"/>
    <property type="match status" value="2"/>
</dbReference>